<feature type="signal peptide" evidence="2">
    <location>
        <begin position="1"/>
        <end position="22"/>
    </location>
</feature>
<comment type="similarity">
    <text evidence="1">Belongs to the Cu-Zn superoxide dismutase family.</text>
</comment>
<dbReference type="Proteomes" id="UP000315133">
    <property type="component" value="Unassembled WGS sequence"/>
</dbReference>
<dbReference type="Gene3D" id="2.60.40.200">
    <property type="entry name" value="Superoxide dismutase, copper/zinc binding domain"/>
    <property type="match status" value="1"/>
</dbReference>
<gene>
    <name evidence="3" type="ORF">FB476_3082</name>
</gene>
<reference evidence="3 4" key="1">
    <citation type="submission" date="2019-06" db="EMBL/GenBank/DDBJ databases">
        <title>Sequencing the genomes of 1000 actinobacteria strains.</title>
        <authorList>
            <person name="Klenk H.-P."/>
        </authorList>
    </citation>
    <scope>NUCLEOTIDE SEQUENCE [LARGE SCALE GENOMIC DNA]</scope>
    <source>
        <strain evidence="3 4">DSM 12362</strain>
    </source>
</reference>
<dbReference type="EMBL" id="VFPU01000003">
    <property type="protein sequence ID" value="TQM90700.1"/>
    <property type="molecule type" value="Genomic_DNA"/>
</dbReference>
<dbReference type="SUPFAM" id="SSF49329">
    <property type="entry name" value="Cu,Zn superoxide dismutase-like"/>
    <property type="match status" value="1"/>
</dbReference>
<dbReference type="InterPro" id="IPR036423">
    <property type="entry name" value="SOD-like_Cu/Zn_dom_sf"/>
</dbReference>
<evidence type="ECO:0000313" key="3">
    <source>
        <dbReference type="EMBL" id="TQM90700.1"/>
    </source>
</evidence>
<keyword evidence="4" id="KW-1185">Reference proteome</keyword>
<dbReference type="GO" id="GO:0006801">
    <property type="term" value="P:superoxide metabolic process"/>
    <property type="evidence" value="ECO:0007669"/>
    <property type="project" value="InterPro"/>
</dbReference>
<comment type="caution">
    <text evidence="3">The sequence shown here is derived from an EMBL/GenBank/DDBJ whole genome shotgun (WGS) entry which is preliminary data.</text>
</comment>
<sequence>MVSLKGGVVATLVALTVVPAAAAAASTVVDHGRGPTVVHDTAYASARTQVHAWSRDGYTQVRLMVSGLPAHRTFGAHVHTGRCGTDPLASGGHYQHGTDAATPLGEREIWLDVTTDAKGKGITTTVVPWTVHAGAAGSVVLHADPTNPVTGAAGARLVCTTVDLGGGAKGGHAGH</sequence>
<keyword evidence="2" id="KW-0732">Signal</keyword>
<protein>
    <submittedName>
        <fullName evidence="3">Cu-Zn family superoxide dismutase</fullName>
    </submittedName>
</protein>
<evidence type="ECO:0000313" key="4">
    <source>
        <dbReference type="Proteomes" id="UP000315133"/>
    </source>
</evidence>
<name>A0A543K6L2_9MICO</name>
<dbReference type="GO" id="GO:0046872">
    <property type="term" value="F:metal ion binding"/>
    <property type="evidence" value="ECO:0007669"/>
    <property type="project" value="InterPro"/>
</dbReference>
<dbReference type="RefSeq" id="WP_141821012.1">
    <property type="nucleotide sequence ID" value="NZ_BAAAIL010000005.1"/>
</dbReference>
<organism evidence="3 4">
    <name type="scientific">Ornithinimicrobium humiphilum</name>
    <dbReference type="NCBI Taxonomy" id="125288"/>
    <lineage>
        <taxon>Bacteria</taxon>
        <taxon>Bacillati</taxon>
        <taxon>Actinomycetota</taxon>
        <taxon>Actinomycetes</taxon>
        <taxon>Micrococcales</taxon>
        <taxon>Ornithinimicrobiaceae</taxon>
        <taxon>Ornithinimicrobium</taxon>
    </lineage>
</organism>
<evidence type="ECO:0000256" key="1">
    <source>
        <dbReference type="ARBA" id="ARBA00010457"/>
    </source>
</evidence>
<dbReference type="OrthoDB" id="3297424at2"/>
<evidence type="ECO:0000256" key="2">
    <source>
        <dbReference type="SAM" id="SignalP"/>
    </source>
</evidence>
<dbReference type="AlphaFoldDB" id="A0A543K6L2"/>
<feature type="chain" id="PRO_5039310697" evidence="2">
    <location>
        <begin position="23"/>
        <end position="175"/>
    </location>
</feature>
<accession>A0A543K6L2</accession>
<proteinExistence type="inferred from homology"/>